<feature type="compositionally biased region" description="Low complexity" evidence="1">
    <location>
        <begin position="57"/>
        <end position="68"/>
    </location>
</feature>
<feature type="non-terminal residue" evidence="2">
    <location>
        <position position="81"/>
    </location>
</feature>
<protein>
    <submittedName>
        <fullName evidence="2">Uncharacterized protein</fullName>
    </submittedName>
</protein>
<feature type="region of interest" description="Disordered" evidence="1">
    <location>
        <begin position="1"/>
        <end position="81"/>
    </location>
</feature>
<comment type="caution">
    <text evidence="2">The sequence shown here is derived from an EMBL/GenBank/DDBJ whole genome shotgun (WGS) entry which is preliminary data.</text>
</comment>
<sequence>MVESLSPDHVFDFPTEDPTLDLEDPDMEPKEDPKEVIPPVVASPPRSPPISPPPPLSESLSHSNSAAPFNTNGTFLVPPPG</sequence>
<dbReference type="EMBL" id="BKCJ011669382">
    <property type="protein sequence ID" value="GFD46247.1"/>
    <property type="molecule type" value="Genomic_DNA"/>
</dbReference>
<accession>A0A699WFZ1</accession>
<proteinExistence type="predicted"/>
<dbReference type="AlphaFoldDB" id="A0A699WFZ1"/>
<feature type="compositionally biased region" description="Pro residues" evidence="1">
    <location>
        <begin position="41"/>
        <end position="56"/>
    </location>
</feature>
<evidence type="ECO:0000313" key="2">
    <source>
        <dbReference type="EMBL" id="GFD46247.1"/>
    </source>
</evidence>
<organism evidence="2">
    <name type="scientific">Tanacetum cinerariifolium</name>
    <name type="common">Dalmatian daisy</name>
    <name type="synonym">Chrysanthemum cinerariifolium</name>
    <dbReference type="NCBI Taxonomy" id="118510"/>
    <lineage>
        <taxon>Eukaryota</taxon>
        <taxon>Viridiplantae</taxon>
        <taxon>Streptophyta</taxon>
        <taxon>Embryophyta</taxon>
        <taxon>Tracheophyta</taxon>
        <taxon>Spermatophyta</taxon>
        <taxon>Magnoliopsida</taxon>
        <taxon>eudicotyledons</taxon>
        <taxon>Gunneridae</taxon>
        <taxon>Pentapetalae</taxon>
        <taxon>asterids</taxon>
        <taxon>campanulids</taxon>
        <taxon>Asterales</taxon>
        <taxon>Asteraceae</taxon>
        <taxon>Asteroideae</taxon>
        <taxon>Anthemideae</taxon>
        <taxon>Anthemidinae</taxon>
        <taxon>Tanacetum</taxon>
    </lineage>
</organism>
<name>A0A699WFZ1_TANCI</name>
<gene>
    <name evidence="2" type="ORF">Tci_918216</name>
</gene>
<feature type="compositionally biased region" description="Acidic residues" evidence="1">
    <location>
        <begin position="14"/>
        <end position="26"/>
    </location>
</feature>
<reference evidence="2" key="1">
    <citation type="journal article" date="2019" name="Sci. Rep.">
        <title>Draft genome of Tanacetum cinerariifolium, the natural source of mosquito coil.</title>
        <authorList>
            <person name="Yamashiro T."/>
            <person name="Shiraishi A."/>
            <person name="Satake H."/>
            <person name="Nakayama K."/>
        </authorList>
    </citation>
    <scope>NUCLEOTIDE SEQUENCE</scope>
</reference>
<evidence type="ECO:0000256" key="1">
    <source>
        <dbReference type="SAM" id="MobiDB-lite"/>
    </source>
</evidence>